<dbReference type="RefSeq" id="WP_004025083.1">
    <property type="nucleotide sequence ID" value="NZ_AGFP01000033.1"/>
</dbReference>
<dbReference type="EMBL" id="CP033512">
    <property type="protein sequence ID" value="QHG89619.1"/>
    <property type="molecule type" value="Genomic_DNA"/>
</dbReference>
<feature type="compositionally biased region" description="Gly residues" evidence="2">
    <location>
        <begin position="465"/>
        <end position="474"/>
    </location>
</feature>
<gene>
    <name evidence="3" type="ORF">EER00_01740</name>
</gene>
<dbReference type="Pfam" id="PF12506">
    <property type="entry name" value="DUF3713"/>
    <property type="match status" value="1"/>
</dbReference>
<dbReference type="Proteomes" id="UP000464283">
    <property type="component" value="Chromosome"/>
</dbReference>
<feature type="compositionally biased region" description="Polar residues" evidence="2">
    <location>
        <begin position="429"/>
        <end position="455"/>
    </location>
</feature>
<organism evidence="3 4">
    <name type="scientific">Malacoplasma iowae 695</name>
    <dbReference type="NCBI Taxonomy" id="1048830"/>
    <lineage>
        <taxon>Bacteria</taxon>
        <taxon>Bacillati</taxon>
        <taxon>Mycoplasmatota</taxon>
        <taxon>Mycoplasmoidales</taxon>
        <taxon>Mycoplasmoidaceae</taxon>
        <taxon>Malacoplasma</taxon>
    </lineage>
</organism>
<dbReference type="GeneID" id="96866900"/>
<feature type="region of interest" description="Disordered" evidence="2">
    <location>
        <begin position="268"/>
        <end position="316"/>
    </location>
</feature>
<feature type="compositionally biased region" description="Low complexity" evidence="2">
    <location>
        <begin position="273"/>
        <end position="296"/>
    </location>
</feature>
<sequence length="1365" mass="150047">MKKITSLKKKLFLIGGTVAGLTIPLVLTSCSDSLNEVVSNSILSNNGTSFSNSLSLKDVATKALYNNPSQIEMMDKAASKMALDWFKRLSTTGNATFRNLYNDQVKKVNDEYDSKLSQYKKDYPKSWSARFQQEVLDPKGGTESSYKDSQMLEWAKTEIQSRVFGKSFLTIIDNKTGNAVQNITGTQLLDILLNDNNTTSGSNNGTNGYSFGFASKLSQAENDTAADKEYSKFQKFVYDQWIQFSNPYVINMSLWKYTTPGNGINSVYSAAPQSTSSGDDSTGDSSDGTTTTQSSTREGESGGDTGSGDGSDTTTPSTSGTYAFPYFKSQDDNDNPGSTIGKFKAFVAASKTDNNFKEKTVGSTTTPTQPSSKNGNNTAESLGLKKIPKIYTDDSSTYILAKNSSIFNDLYIEFAAASSYLYSMVGNGTQSQAPTQQTQMKTGTDGSDSTINTTIGKKLDMPTNGGSGGNGGNNGSTENVLDLITRQFVSKTSFNTPEKKPEKETTQTTATTTKFNETHLSKELVNEIINSSGELSSLRNNDLYSIDSFMITDTELNEYMLLRNEAGVHAISIDGWDYIKKASDKLTANKRAGNVVLYRYFQNKMNIDSDVTITDINNELSTFFKDNFSYLVYSYAEKATFQEISNEAKSTSLKITTTTKSSPKEGESTNNDFDSDETKQSLFNIASVTSDENFKKLLSALNTYLFELSKYTYVDDYNKKMIDAKRTYSKNYGANTKTNGLASPWVYATNASDKSNYYFDVAKQSGLVSDPFTKPENSTTSVGKADANNNKSSYQKLEDCIKKFVESPNFTTGLTSNFEGFKYSQYVYSDNWLINYALLKFGTDGDSLSFAQKEKILKDYTSDVYDYEKLSFKSNNGNTQSKLILNGVNTYLDSGLSNYFFSNTFTADELNWYYWDKFTAQNKTTGKQETNGATFDKNNLAKYWKYLWQEKTKIKNSSSGLEYNNLYTIVATTKYLLENDGKYFIDYLNAIIPYGAEAYITWQNSQNTLLQENKQTTVKDLVDASKISQNINNSYFSSYVGNYSSTTFGSTGSAGGASKVGSSESTNTTNSGILLNNKGSLFNDESNYYKVVGDSLGFMGIQTSTSNSLSSVISSRLFSNQKANNASGNGILYGYESKEQLSKYIMTLGSSSQVESIANNLKSKIPSLNISRIISKETTLKDKKELLSKLVKDNGNIPETYFNERSGYIGNANTSSANTAASGSSNTNSTMNVTPIPDVSNGNNAIEYGAKVIQINSKDINNSGNSNGKNTATISTLVTTISNKLQKINGTDSSSKQTEANNMNTQANEIVYNLLINAATNSSVQQMALNSILSSRKVSVNDIRLNNQLGADWVSNWIYKPDTTN</sequence>
<reference evidence="4" key="1">
    <citation type="submission" date="2018-11" db="EMBL/GenBank/DDBJ databases">
        <title>The first complete genome sequence of Mycoplasma iowae strain 695.</title>
        <authorList>
            <person name="Ghanem M."/>
            <person name="El-Gazzar M."/>
        </authorList>
    </citation>
    <scope>NUCLEOTIDE SEQUENCE [LARGE SCALE GENOMIC DNA]</scope>
    <source>
        <strain evidence="4">695</strain>
    </source>
</reference>
<feature type="region of interest" description="Disordered" evidence="2">
    <location>
        <begin position="357"/>
        <end position="380"/>
    </location>
</feature>
<protein>
    <submittedName>
        <fullName evidence="3">Uncharacterized protein</fullName>
    </submittedName>
</protein>
<evidence type="ECO:0000313" key="4">
    <source>
        <dbReference type="Proteomes" id="UP000464283"/>
    </source>
</evidence>
<feature type="compositionally biased region" description="Polar residues" evidence="2">
    <location>
        <begin position="361"/>
        <end position="380"/>
    </location>
</feature>
<evidence type="ECO:0000256" key="2">
    <source>
        <dbReference type="SAM" id="MobiDB-lite"/>
    </source>
</evidence>
<feature type="region of interest" description="Disordered" evidence="2">
    <location>
        <begin position="429"/>
        <end position="476"/>
    </location>
</feature>
<name>A0A6P1LDT0_MALIO</name>
<dbReference type="PROSITE" id="PS51257">
    <property type="entry name" value="PROKAR_LIPOPROTEIN"/>
    <property type="match status" value="1"/>
</dbReference>
<dbReference type="OrthoDB" id="393727at2"/>
<evidence type="ECO:0000256" key="1">
    <source>
        <dbReference type="ARBA" id="ARBA00010828"/>
    </source>
</evidence>
<comment type="similarity">
    <text evidence="1">Belongs to the MG307/MG309/MG338 family.</text>
</comment>
<evidence type="ECO:0000313" key="3">
    <source>
        <dbReference type="EMBL" id="QHG89619.1"/>
    </source>
</evidence>
<accession>A0A6P1LDT0</accession>
<dbReference type="KEGG" id="miw:EER00_01740"/>
<proteinExistence type="inferred from homology"/>
<dbReference type="InterPro" id="IPR022186">
    <property type="entry name" value="DUF3713"/>
</dbReference>
<feature type="region of interest" description="Disordered" evidence="2">
    <location>
        <begin position="655"/>
        <end position="675"/>
    </location>
</feature>